<evidence type="ECO:0000313" key="2">
    <source>
        <dbReference type="EMBL" id="PPK92988.1"/>
    </source>
</evidence>
<feature type="chain" id="PRO_5015535774" evidence="1">
    <location>
        <begin position="22"/>
        <end position="228"/>
    </location>
</feature>
<dbReference type="OrthoDB" id="1098088at2"/>
<accession>A0A2S6IFJ9</accession>
<gene>
    <name evidence="2" type="ORF">LY01_02693</name>
</gene>
<name>A0A2S6IFJ9_9FLAO</name>
<evidence type="ECO:0000256" key="1">
    <source>
        <dbReference type="SAM" id="SignalP"/>
    </source>
</evidence>
<evidence type="ECO:0000313" key="3">
    <source>
        <dbReference type="Proteomes" id="UP000239002"/>
    </source>
</evidence>
<dbReference type="RefSeq" id="WP_104516423.1">
    <property type="nucleotide sequence ID" value="NZ_MQVW01000020.1"/>
</dbReference>
<feature type="signal peptide" evidence="1">
    <location>
        <begin position="1"/>
        <end position="21"/>
    </location>
</feature>
<proteinExistence type="predicted"/>
<sequence length="228" mass="26751">MKSFNKLISLILFIFSFSINAQQPKKQLALNDFNEVDYSSYEINKVIPEEIRPQVLLALSYYPELKDIKIVFRFKKRNTPLTSRPRITHVFKRKKNRTHVITISTETSSKFSPILFKNLPFNAQVGVLGHELGHITQYIKTTSLQLIGLSLQLFNNQFVDDFEFQTDLTSINHGLGYQLYSWSKFVRKELNITEWKGTSHNNTLEKKKERYMNPQTILKHIESSSIYR</sequence>
<keyword evidence="3" id="KW-1185">Reference proteome</keyword>
<dbReference type="Proteomes" id="UP000239002">
    <property type="component" value="Unassembled WGS sequence"/>
</dbReference>
<keyword evidence="1" id="KW-0732">Signal</keyword>
<comment type="caution">
    <text evidence="2">The sequence shown here is derived from an EMBL/GenBank/DDBJ whole genome shotgun (WGS) entry which is preliminary data.</text>
</comment>
<dbReference type="AlphaFoldDB" id="A0A2S6IFJ9"/>
<reference evidence="2 3" key="1">
    <citation type="submission" date="2018-02" db="EMBL/GenBank/DDBJ databases">
        <title>Genomic Encyclopedia of Archaeal and Bacterial Type Strains, Phase II (KMG-II): from individual species to whole genera.</title>
        <authorList>
            <person name="Goeker M."/>
        </authorList>
    </citation>
    <scope>NUCLEOTIDE SEQUENCE [LARGE SCALE GENOMIC DNA]</scope>
    <source>
        <strain evidence="2 3">DSM 16809</strain>
    </source>
</reference>
<protein>
    <submittedName>
        <fullName evidence="2">Uncharacterized protein</fullName>
    </submittedName>
</protein>
<organism evidence="2 3">
    <name type="scientific">Nonlabens xylanidelens</name>
    <dbReference type="NCBI Taxonomy" id="191564"/>
    <lineage>
        <taxon>Bacteria</taxon>
        <taxon>Pseudomonadati</taxon>
        <taxon>Bacteroidota</taxon>
        <taxon>Flavobacteriia</taxon>
        <taxon>Flavobacteriales</taxon>
        <taxon>Flavobacteriaceae</taxon>
        <taxon>Nonlabens</taxon>
    </lineage>
</organism>
<dbReference type="EMBL" id="PTJE01000008">
    <property type="protein sequence ID" value="PPK92988.1"/>
    <property type="molecule type" value="Genomic_DNA"/>
</dbReference>